<dbReference type="EMBL" id="JAIWYP010000010">
    <property type="protein sequence ID" value="KAH3747553.1"/>
    <property type="molecule type" value="Genomic_DNA"/>
</dbReference>
<name>A0A9D4DF08_DREPO</name>
<reference evidence="2" key="2">
    <citation type="submission" date="2020-11" db="EMBL/GenBank/DDBJ databases">
        <authorList>
            <person name="McCartney M.A."/>
            <person name="Auch B."/>
            <person name="Kono T."/>
            <person name="Mallez S."/>
            <person name="Becker A."/>
            <person name="Gohl D.M."/>
            <person name="Silverstein K.A.T."/>
            <person name="Koren S."/>
            <person name="Bechman K.B."/>
            <person name="Herman A."/>
            <person name="Abrahante J.E."/>
            <person name="Garbe J."/>
        </authorList>
    </citation>
    <scope>NUCLEOTIDE SEQUENCE</scope>
    <source>
        <strain evidence="2">Duluth1</strain>
        <tissue evidence="2">Whole animal</tissue>
    </source>
</reference>
<comment type="caution">
    <text evidence="2">The sequence shown here is derived from an EMBL/GenBank/DDBJ whole genome shotgun (WGS) entry which is preliminary data.</text>
</comment>
<keyword evidence="3" id="KW-1185">Reference proteome</keyword>
<dbReference type="AlphaFoldDB" id="A0A9D4DF08"/>
<sequence length="394" mass="44184">MSLIKSDVSDECVQALQQKALQKKALQQKALQQKALQQKALQQKALQQKALQQKALQQKALQQKKVTSLMKSDALQKKALQQKALQQKALQQKALQQKALQQKALQQKALQQKALQQKVTSLIKNDALQQKVTSVIKSDVSDECVQALQQKALQQKALQQKALQQKALQQKVTSLISFIAESDVCDECVQALQQKVTSVMSVCRLYSRKRRLSFVCAGFTAEKLLRRLAEHTLMDMVQLLFTRLPQFKEDPKWNANMKKLKMRTGGVDQNRLSRRKKSPKLKQKKLKPSSGPHQSVDQTSVAGTETDDPGGIPPQGEVRMNQQYQGGRSKAYAYAYAYAYAFAYAWCRNEITRGIVIASSLSAEESLSARVPIRPGGRGPTECARLQRTHCGLK</sequence>
<protein>
    <submittedName>
        <fullName evidence="2">Uncharacterized protein</fullName>
    </submittedName>
</protein>
<feature type="compositionally biased region" description="Polar residues" evidence="1">
    <location>
        <begin position="293"/>
        <end position="303"/>
    </location>
</feature>
<feature type="compositionally biased region" description="Basic residues" evidence="1">
    <location>
        <begin position="272"/>
        <end position="287"/>
    </location>
</feature>
<evidence type="ECO:0000313" key="2">
    <source>
        <dbReference type="EMBL" id="KAH3747553.1"/>
    </source>
</evidence>
<organism evidence="2 3">
    <name type="scientific">Dreissena polymorpha</name>
    <name type="common">Zebra mussel</name>
    <name type="synonym">Mytilus polymorpha</name>
    <dbReference type="NCBI Taxonomy" id="45954"/>
    <lineage>
        <taxon>Eukaryota</taxon>
        <taxon>Metazoa</taxon>
        <taxon>Spiralia</taxon>
        <taxon>Lophotrochozoa</taxon>
        <taxon>Mollusca</taxon>
        <taxon>Bivalvia</taxon>
        <taxon>Autobranchia</taxon>
        <taxon>Heteroconchia</taxon>
        <taxon>Euheterodonta</taxon>
        <taxon>Imparidentia</taxon>
        <taxon>Neoheterodontei</taxon>
        <taxon>Myida</taxon>
        <taxon>Dreissenoidea</taxon>
        <taxon>Dreissenidae</taxon>
        <taxon>Dreissena</taxon>
    </lineage>
</organism>
<gene>
    <name evidence="2" type="ORF">DPMN_181980</name>
</gene>
<proteinExistence type="predicted"/>
<dbReference type="Proteomes" id="UP000828390">
    <property type="component" value="Unassembled WGS sequence"/>
</dbReference>
<evidence type="ECO:0000313" key="3">
    <source>
        <dbReference type="Proteomes" id="UP000828390"/>
    </source>
</evidence>
<feature type="region of interest" description="Disordered" evidence="1">
    <location>
        <begin position="258"/>
        <end position="319"/>
    </location>
</feature>
<evidence type="ECO:0000256" key="1">
    <source>
        <dbReference type="SAM" id="MobiDB-lite"/>
    </source>
</evidence>
<reference evidence="2" key="1">
    <citation type="journal article" date="2019" name="bioRxiv">
        <title>The Genome of the Zebra Mussel, Dreissena polymorpha: A Resource for Invasive Species Research.</title>
        <authorList>
            <person name="McCartney M.A."/>
            <person name="Auch B."/>
            <person name="Kono T."/>
            <person name="Mallez S."/>
            <person name="Zhang Y."/>
            <person name="Obille A."/>
            <person name="Becker A."/>
            <person name="Abrahante J.E."/>
            <person name="Garbe J."/>
            <person name="Badalamenti J.P."/>
            <person name="Herman A."/>
            <person name="Mangelson H."/>
            <person name="Liachko I."/>
            <person name="Sullivan S."/>
            <person name="Sone E.D."/>
            <person name="Koren S."/>
            <person name="Silverstein K.A.T."/>
            <person name="Beckman K.B."/>
            <person name="Gohl D.M."/>
        </authorList>
    </citation>
    <scope>NUCLEOTIDE SEQUENCE</scope>
    <source>
        <strain evidence="2">Duluth1</strain>
        <tissue evidence="2">Whole animal</tissue>
    </source>
</reference>
<accession>A0A9D4DF08</accession>